<dbReference type="PANTHER" id="PTHR13070:SF0">
    <property type="entry name" value="TRNA-SPLICING ENDONUCLEASE SUBUNIT SEN34"/>
    <property type="match status" value="1"/>
</dbReference>
<keyword evidence="7" id="KW-0255">Endonuclease</keyword>
<dbReference type="CDD" id="cd22363">
    <property type="entry name" value="tRNA-intron_lyase_C"/>
    <property type="match status" value="1"/>
</dbReference>
<keyword evidence="7" id="KW-0378">Hydrolase</keyword>
<protein>
    <recommendedName>
        <fullName evidence="2">tRNA-intron lyase</fullName>
        <ecNumber evidence="2">4.6.1.16</ecNumber>
    </recommendedName>
</protein>
<evidence type="ECO:0000256" key="3">
    <source>
        <dbReference type="ARBA" id="ARBA00022694"/>
    </source>
</evidence>
<dbReference type="InterPro" id="IPR036167">
    <property type="entry name" value="tRNA_intron_Endo_cat-like_sf"/>
</dbReference>
<organism evidence="7 8">
    <name type="scientific">Thelohanellus kitauei</name>
    <name type="common">Myxosporean</name>
    <dbReference type="NCBI Taxonomy" id="669202"/>
    <lineage>
        <taxon>Eukaryota</taxon>
        <taxon>Metazoa</taxon>
        <taxon>Cnidaria</taxon>
        <taxon>Myxozoa</taxon>
        <taxon>Myxosporea</taxon>
        <taxon>Bivalvulida</taxon>
        <taxon>Platysporina</taxon>
        <taxon>Myxobolidae</taxon>
        <taxon>Thelohanellus</taxon>
    </lineage>
</organism>
<evidence type="ECO:0000313" key="8">
    <source>
        <dbReference type="Proteomes" id="UP000031668"/>
    </source>
</evidence>
<dbReference type="Gene3D" id="3.40.1350.10">
    <property type="match status" value="1"/>
</dbReference>
<gene>
    <name evidence="7" type="ORF">RF11_15791</name>
</gene>
<evidence type="ECO:0000256" key="4">
    <source>
        <dbReference type="ARBA" id="ARBA00023239"/>
    </source>
</evidence>
<evidence type="ECO:0000256" key="1">
    <source>
        <dbReference type="ARBA" id="ARBA00008078"/>
    </source>
</evidence>
<dbReference type="PANTHER" id="PTHR13070">
    <property type="entry name" value="TRNA-SPLICING ENDONUCLEASE SUBUNIT SEN34-RELATED"/>
    <property type="match status" value="1"/>
</dbReference>
<accession>A0A0C2IKM8</accession>
<comment type="similarity">
    <text evidence="1">Belongs to the tRNA-intron endonuclease family.</text>
</comment>
<keyword evidence="7" id="KW-0540">Nuclease</keyword>
<dbReference type="AlphaFoldDB" id="A0A0C2IKM8"/>
<dbReference type="SUPFAM" id="SSF53032">
    <property type="entry name" value="tRNA-intron endonuclease catalytic domain-like"/>
    <property type="match status" value="1"/>
</dbReference>
<sequence>MDKLLIHKAGQHYLIFNVETFKELVVAHKIYPYSCLLGEHDGVPRLPVILDKYQIRYLLKNRRDLVKIQETFSENEQGLVVEKVNDLEIHDVSDRVFELKYLFFELLTPNYYVVDGLKFGCDFLLYKEIPYRSHSTHCVTVLGREKRISMDDLVSRMRCSRSGGKVAVLASIEDGKINAFCLKWVNIIP</sequence>
<evidence type="ECO:0000256" key="2">
    <source>
        <dbReference type="ARBA" id="ARBA00012573"/>
    </source>
</evidence>
<proteinExistence type="inferred from homology"/>
<dbReference type="GO" id="GO:0000213">
    <property type="term" value="F:tRNA-intron lyase activity"/>
    <property type="evidence" value="ECO:0007669"/>
    <property type="project" value="UniProtKB-EC"/>
</dbReference>
<dbReference type="GO" id="GO:0003676">
    <property type="term" value="F:nucleic acid binding"/>
    <property type="evidence" value="ECO:0007669"/>
    <property type="project" value="InterPro"/>
</dbReference>
<dbReference type="GO" id="GO:0000379">
    <property type="term" value="P:tRNA-type intron splice site recognition and cleavage"/>
    <property type="evidence" value="ECO:0007669"/>
    <property type="project" value="TreeGrafter"/>
</dbReference>
<dbReference type="OrthoDB" id="48041at2759"/>
<name>A0A0C2IKM8_THEKT</name>
<comment type="catalytic activity">
    <reaction evidence="5">
        <text>pretRNA = a 3'-half-tRNA molecule with a 5'-OH end + a 5'-half-tRNA molecule with a 2',3'-cyclic phosphate end + an intron with a 2',3'-cyclic phosphate and a 5'-hydroxyl terminus.</text>
        <dbReference type="EC" id="4.6.1.16"/>
    </reaction>
</comment>
<reference evidence="7 8" key="1">
    <citation type="journal article" date="2014" name="Genome Biol. Evol.">
        <title>The genome of the myxosporean Thelohanellus kitauei shows adaptations to nutrient acquisition within its fish host.</title>
        <authorList>
            <person name="Yang Y."/>
            <person name="Xiong J."/>
            <person name="Zhou Z."/>
            <person name="Huo F."/>
            <person name="Miao W."/>
            <person name="Ran C."/>
            <person name="Liu Y."/>
            <person name="Zhang J."/>
            <person name="Feng J."/>
            <person name="Wang M."/>
            <person name="Wang M."/>
            <person name="Wang L."/>
            <person name="Yao B."/>
        </authorList>
    </citation>
    <scope>NUCLEOTIDE SEQUENCE [LARGE SCALE GENOMIC DNA]</scope>
    <source>
        <strain evidence="7">Wuqing</strain>
    </source>
</reference>
<dbReference type="EMBL" id="JWZT01003647">
    <property type="protein sequence ID" value="KII65979.1"/>
    <property type="molecule type" value="Genomic_DNA"/>
</dbReference>
<dbReference type="InterPro" id="IPR011856">
    <property type="entry name" value="tRNA_endonuc-like_dom_sf"/>
</dbReference>
<dbReference type="EC" id="4.6.1.16" evidence="2"/>
<dbReference type="Proteomes" id="UP000031668">
    <property type="component" value="Unassembled WGS sequence"/>
</dbReference>
<keyword evidence="4" id="KW-0456">Lyase</keyword>
<evidence type="ECO:0000313" key="7">
    <source>
        <dbReference type="EMBL" id="KII65979.1"/>
    </source>
</evidence>
<dbReference type="InterPro" id="IPR006677">
    <property type="entry name" value="tRNA_intron_Endonuc_cat-like"/>
</dbReference>
<keyword evidence="3" id="KW-0819">tRNA processing</keyword>
<dbReference type="GO" id="GO:0005634">
    <property type="term" value="C:nucleus"/>
    <property type="evidence" value="ECO:0007669"/>
    <property type="project" value="UniProtKB-ARBA"/>
</dbReference>
<feature type="domain" description="tRNA intron endonuclease catalytic" evidence="6">
    <location>
        <begin position="97"/>
        <end position="177"/>
    </location>
</feature>
<dbReference type="Pfam" id="PF01974">
    <property type="entry name" value="tRNA_int_endo"/>
    <property type="match status" value="1"/>
</dbReference>
<comment type="caution">
    <text evidence="7">The sequence shown here is derived from an EMBL/GenBank/DDBJ whole genome shotgun (WGS) entry which is preliminary data.</text>
</comment>
<evidence type="ECO:0000256" key="5">
    <source>
        <dbReference type="ARBA" id="ARBA00034031"/>
    </source>
</evidence>
<keyword evidence="8" id="KW-1185">Reference proteome</keyword>
<evidence type="ECO:0000259" key="6">
    <source>
        <dbReference type="Pfam" id="PF01974"/>
    </source>
</evidence>